<dbReference type="SUPFAM" id="SSF54862">
    <property type="entry name" value="4Fe-4S ferredoxins"/>
    <property type="match status" value="1"/>
</dbReference>
<reference evidence="8 9" key="1">
    <citation type="submission" date="2018-07" db="EMBL/GenBank/DDBJ databases">
        <title>Modular assembly of carbohydrate-degrading microbial communities in the ocean.</title>
        <authorList>
            <person name="Enke T.N."/>
            <person name="Datta M.S."/>
            <person name="Schwartzman J.A."/>
            <person name="Cermak N."/>
            <person name="Schmitz D.A."/>
            <person name="Barrere J."/>
            <person name="Cordero O.X."/>
        </authorList>
    </citation>
    <scope>NUCLEOTIDE SEQUENCE [LARGE SCALE GENOMIC DNA]</scope>
    <source>
        <strain evidence="8 9">C3M10</strain>
    </source>
</reference>
<feature type="chain" id="PRO_5016695897" evidence="6">
    <location>
        <begin position="26"/>
        <end position="726"/>
    </location>
</feature>
<keyword evidence="2" id="KW-1003">Cell membrane</keyword>
<keyword evidence="3 5" id="KW-0472">Membrane</keyword>
<keyword evidence="6" id="KW-0732">Signal</keyword>
<gene>
    <name evidence="8" type="ORF">DS909_03560</name>
</gene>
<evidence type="ECO:0000256" key="5">
    <source>
        <dbReference type="SAM" id="Phobius"/>
    </source>
</evidence>
<feature type="transmembrane region" description="Helical" evidence="5">
    <location>
        <begin position="420"/>
        <end position="436"/>
    </location>
</feature>
<dbReference type="AlphaFoldDB" id="A0A366XAH9"/>
<name>A0A366XAH9_9RHOB</name>
<proteinExistence type="predicted"/>
<feature type="transmembrane region" description="Helical" evidence="5">
    <location>
        <begin position="558"/>
        <end position="575"/>
    </location>
</feature>
<feature type="region of interest" description="Disordered" evidence="4">
    <location>
        <begin position="706"/>
        <end position="726"/>
    </location>
</feature>
<dbReference type="OrthoDB" id="9806398at2"/>
<dbReference type="Pfam" id="PF04205">
    <property type="entry name" value="FMN_bind"/>
    <property type="match status" value="1"/>
</dbReference>
<comment type="subcellular location">
    <subcellularLocation>
        <location evidence="1">Cell membrane</location>
    </subcellularLocation>
</comment>
<evidence type="ECO:0000313" key="9">
    <source>
        <dbReference type="Proteomes" id="UP000252706"/>
    </source>
</evidence>
<comment type="caution">
    <text evidence="8">The sequence shown here is derived from an EMBL/GenBank/DDBJ whole genome shotgun (WGS) entry which is preliminary data.</text>
</comment>
<evidence type="ECO:0000259" key="7">
    <source>
        <dbReference type="PROSITE" id="PS51379"/>
    </source>
</evidence>
<organism evidence="8 9">
    <name type="scientific">Phaeobacter gallaeciensis</name>
    <dbReference type="NCBI Taxonomy" id="60890"/>
    <lineage>
        <taxon>Bacteria</taxon>
        <taxon>Pseudomonadati</taxon>
        <taxon>Pseudomonadota</taxon>
        <taxon>Alphaproteobacteria</taxon>
        <taxon>Rhodobacterales</taxon>
        <taxon>Roseobacteraceae</taxon>
        <taxon>Phaeobacter</taxon>
    </lineage>
</organism>
<protein>
    <submittedName>
        <fullName evidence="8">Regulatory protein NosR</fullName>
    </submittedName>
</protein>
<dbReference type="GO" id="GO:0010181">
    <property type="term" value="F:FMN binding"/>
    <property type="evidence" value="ECO:0007669"/>
    <property type="project" value="InterPro"/>
</dbReference>
<dbReference type="Proteomes" id="UP000252706">
    <property type="component" value="Unassembled WGS sequence"/>
</dbReference>
<dbReference type="EMBL" id="QOCE01000011">
    <property type="protein sequence ID" value="RBW60514.1"/>
    <property type="molecule type" value="Genomic_DNA"/>
</dbReference>
<evidence type="ECO:0000313" key="8">
    <source>
        <dbReference type="EMBL" id="RBW60514.1"/>
    </source>
</evidence>
<keyword evidence="5" id="KW-0812">Transmembrane</keyword>
<evidence type="ECO:0000256" key="4">
    <source>
        <dbReference type="SAM" id="MobiDB-lite"/>
    </source>
</evidence>
<feature type="transmembrane region" description="Helical" evidence="5">
    <location>
        <begin position="486"/>
        <end position="512"/>
    </location>
</feature>
<feature type="transmembrane region" description="Helical" evidence="5">
    <location>
        <begin position="448"/>
        <end position="466"/>
    </location>
</feature>
<evidence type="ECO:0000256" key="3">
    <source>
        <dbReference type="ARBA" id="ARBA00023136"/>
    </source>
</evidence>
<sequence>MDVRRAIHILLASFAFCCAALTAQADSLASFLPDIEPAELVPGADAFGPVRDDVKVAPVLKGGETVAWAFLTSDFVGTTGYSGKPIHVVAAIDDDAVLAGVKLVKHSEPIVLIGIPNSKMVALTEGYTGLDLKAEAATGGEAHDLDIISGATVTIMIIDDSLVRGGIKVARALGLGGLSAQAATGPKRELDMANQEVNDWATLSGDGSVRRMTLDIGQINAAFEATGDARAIKRPEPGDPDDTYIDMHVALVSVPSIGLSLLGEAEYANLTKWLKPGEQAILVLGRGAYSFKGSGYVRGGIFDRIQLIQGDNAVRFFDRQQRRLGDLATDDSPMFTELDLFKIPADTEFDAAEPFRLQLLAQRAVGAVEKTFLTFDLGYKLPEQYLLPLAVPAVIDSATDESAAKAALWQRIWKDKTVEIAILGVMLFVLTGVFFFQFHATMNARAFYWFRIGYLTVSLVFLGWYANAQLSVVNLMALAGSLRSGGFTWDAFLLDPLVFIQWFAIAAALLFWGRGAYCGWLCPFGALQELTNKIARAFNVPQWTLPWGLHERLWPLKYMIFLGLFGLSMVSIPLAETYAEIEPFKTAIILKFVRDWPFVVFAVLLLVANLFIERFYCRYICPLGGALAIPARIRMFDWLKRYKECGSPCQTCSNECPVQAIHPTGEINPNECVNCLHCQVLYQSESKCPVVIKQVKRRAKVGSADLKMPLGQPPANHPNAKQTPIS</sequence>
<evidence type="ECO:0000256" key="6">
    <source>
        <dbReference type="SAM" id="SignalP"/>
    </source>
</evidence>
<dbReference type="InterPro" id="IPR052378">
    <property type="entry name" value="NosR_regulator"/>
</dbReference>
<dbReference type="PROSITE" id="PS51379">
    <property type="entry name" value="4FE4S_FER_2"/>
    <property type="match status" value="1"/>
</dbReference>
<dbReference type="PANTHER" id="PTHR30224">
    <property type="entry name" value="ELECTRON TRANSPORT PROTEIN"/>
    <property type="match status" value="1"/>
</dbReference>
<dbReference type="InterPro" id="IPR011399">
    <property type="entry name" value="NosR"/>
</dbReference>
<evidence type="ECO:0000256" key="2">
    <source>
        <dbReference type="ARBA" id="ARBA00022475"/>
    </source>
</evidence>
<dbReference type="InterPro" id="IPR017896">
    <property type="entry name" value="4Fe4S_Fe-S-bd"/>
</dbReference>
<feature type="transmembrane region" description="Helical" evidence="5">
    <location>
        <begin position="595"/>
        <end position="612"/>
    </location>
</feature>
<keyword evidence="5" id="KW-1133">Transmembrane helix</keyword>
<dbReference type="PIRSF" id="PIRSF036354">
    <property type="entry name" value="NosR"/>
    <property type="match status" value="1"/>
</dbReference>
<evidence type="ECO:0000256" key="1">
    <source>
        <dbReference type="ARBA" id="ARBA00004236"/>
    </source>
</evidence>
<feature type="signal peptide" evidence="6">
    <location>
        <begin position="1"/>
        <end position="25"/>
    </location>
</feature>
<dbReference type="PANTHER" id="PTHR30224:SF4">
    <property type="entry name" value="ELECTRON TRANSPORT PROTEIN YCCM-RELATED"/>
    <property type="match status" value="1"/>
</dbReference>
<accession>A0A366XAH9</accession>
<dbReference type="RefSeq" id="WP_113822064.1">
    <property type="nucleotide sequence ID" value="NZ_QOCE01000011.1"/>
</dbReference>
<dbReference type="InterPro" id="IPR007329">
    <property type="entry name" value="FMN-bd"/>
</dbReference>
<dbReference type="GO" id="GO:0003677">
    <property type="term" value="F:DNA binding"/>
    <property type="evidence" value="ECO:0007669"/>
    <property type="project" value="InterPro"/>
</dbReference>
<feature type="domain" description="4Fe-4S ferredoxin-type" evidence="7">
    <location>
        <begin position="636"/>
        <end position="666"/>
    </location>
</feature>
<dbReference type="GO" id="GO:0005886">
    <property type="term" value="C:plasma membrane"/>
    <property type="evidence" value="ECO:0007669"/>
    <property type="project" value="UniProtKB-SubCell"/>
</dbReference>
<dbReference type="SMART" id="SM00900">
    <property type="entry name" value="FMN_bind"/>
    <property type="match status" value="1"/>
</dbReference>
<dbReference type="Pfam" id="PF12801">
    <property type="entry name" value="Fer4_5"/>
    <property type="match status" value="2"/>
</dbReference>
<dbReference type="GO" id="GO:0045893">
    <property type="term" value="P:positive regulation of DNA-templated transcription"/>
    <property type="evidence" value="ECO:0007669"/>
    <property type="project" value="InterPro"/>
</dbReference>